<proteinExistence type="predicted"/>
<feature type="region of interest" description="Disordered" evidence="1">
    <location>
        <begin position="350"/>
        <end position="373"/>
    </location>
</feature>
<keyword evidence="3" id="KW-1185">Reference proteome</keyword>
<feature type="region of interest" description="Disordered" evidence="1">
    <location>
        <begin position="985"/>
        <end position="1015"/>
    </location>
</feature>
<feature type="compositionally biased region" description="Pro residues" evidence="1">
    <location>
        <begin position="818"/>
        <end position="828"/>
    </location>
</feature>
<dbReference type="EMBL" id="BSDZ01000080">
    <property type="protein sequence ID" value="GLI69013.1"/>
    <property type="molecule type" value="Genomic_DNA"/>
</dbReference>
<feature type="region of interest" description="Disordered" evidence="1">
    <location>
        <begin position="722"/>
        <end position="753"/>
    </location>
</feature>
<accession>A0ABQ5SHS0</accession>
<feature type="compositionally biased region" description="Polar residues" evidence="1">
    <location>
        <begin position="1433"/>
        <end position="1446"/>
    </location>
</feature>
<feature type="compositionally biased region" description="Low complexity" evidence="1">
    <location>
        <begin position="1184"/>
        <end position="1197"/>
    </location>
</feature>
<evidence type="ECO:0000256" key="1">
    <source>
        <dbReference type="SAM" id="MobiDB-lite"/>
    </source>
</evidence>
<evidence type="ECO:0000313" key="2">
    <source>
        <dbReference type="EMBL" id="GLI69013.1"/>
    </source>
</evidence>
<feature type="compositionally biased region" description="Basic residues" evidence="1">
    <location>
        <begin position="1589"/>
        <end position="1599"/>
    </location>
</feature>
<feature type="compositionally biased region" description="Low complexity" evidence="1">
    <location>
        <begin position="68"/>
        <end position="79"/>
    </location>
</feature>
<protein>
    <submittedName>
        <fullName evidence="2">Uncharacterized protein</fullName>
    </submittedName>
</protein>
<feature type="region of interest" description="Disordered" evidence="1">
    <location>
        <begin position="184"/>
        <end position="220"/>
    </location>
</feature>
<sequence>MSTQLVPRLSGGGAKLCTLDMQSYLEVMGRQLDEIQAQHHKFYASRQDRLGKLRSQEHSGQLVKRWSSESQGGSQQPGGLPHEYQARVGGLDCHGDRRQEGSPRDGCGAVRSSSASQGVARRSLHFVDNPTADPQVNVFPASVQSLPGKGAAASKARASARFYEQPQMSAELYVLEQTQTRAAAVQESTESLSESESMSITQSMTPSQASSRPQPDTLGTQPRAALRSVASQLGSASSARTSPSGPYAVYDASGVVSAVYTTPDSRDGDCPLTASASSIFQGAWHDSCVAVVRPSPMSGLSVLLGAAPSSSTGSGYSPLSAGCAPGVGLKDEEMASENISPYAFALPGKPFDGIDSEEDDGAQPGGPVHTSADGAVHTEELCGVLTGSTQCMLQPGDSSKPQATLQLYSAAAGSGSRLQSCTEGRAPLVVASLETEEALRALLATPRFARRRSSTAASIDVDSLEVPDDVLAALAKTDGMDLDVALGAAMAVGLREQAAHEQSGSPLARLAQQAPGHHMVMGPGPLTASPVAAPLEARGIDFSIRSGGCSSVGVSSFAGAVTSAALPPRDAAHTQIQAKCSVAPVNASIEVDRLDELRKTIEVSADAGGLFAPGLRDSFICSALMAGPVAPAQQPVLYSLLPKPSVSIDKSNRRNTLDGEFRRCVSTQDGGSRRNTIDGGSRRITADDCTVLSGYQDIGPLPGSEQSHAQWHSAVPGPMGLLKVSNPAWPERRPPSVSPGAGTAAHERDMASSQPAARVCEGFVAVAAPFRAFRGSASLASPASSVSRQAGDGDLVLYGSPNKKLDVGTSTSVAASPFTPPSPLPGPNTSPYVSSPAMPHVASRLQRSSRISDEAADADSDRGQAGANNEMSTTDVTGAGLRPRLAVCGAPSSSKRQLVQMGTSGVLSGTNNVHLDLSLTQAAAAAATCGSRQGVASVQQPLTVGILSPAISQRQLRTQGPQQVPVLQNHQPEQLIIPQPFEPQQLATCSSSSPTGLSSAPDSSPGAISHGRPIAPFSAASDATAAQPLREGFQVHNSNRTSGAKLQCLVPPLAAFSRAAALAAAADVGMAAPPPSAMWPGSQATLVDTVSRVRPNSAIAHESSTGWIIASKIADTFEEAITGDGAQLHDMGKRAGEVSGQEETITDGRQAYQEHPEFAQGQSPGHLYSALSTAKLSQLKARRQQQWQSQHGLQQIQPSSGAAATPQMPQMQPQSSPYGEQLSVDVCKYDNHSTMAAVSAAPRDHINLSRRLLGGAVTRPELINATTVAVVPELVTASPLAAPVSAPLLSDAVAESVNHAERGQDTMVSGEVNLRDGISGLSFAIESGQVKWAWQTDAKSQVGPGCLETTGKAPGGSPCASHVATRAAVCDSGTDWALQQLPLPQWQRHGQLPAVKPEEPRKPGATEITTLLSQQQCSQYGDSRRRSEYSFADRQTANTGPGTRQNNYAATAGGSLAQEQAQLRVPSATEGGGQPDSKTMALLRLKRQSIMRHNVQVSSCKEPGGQLEPSEHQIEKSIQAAQQPQPSSARCFGQLQMQQHHQPPQVSAAYALQAKQGDDQASKAGIPESENREVGSGDGATQQAQPKPFLRRRSAKVQARKVDWSYVRPRTNSRNPDYYGDQNSPDVVMKVHVSPLTSPRGGIAKPPVNANLSARGKKPSVKLPLAPTQEERTPSGGPVKRRLSNIPPAPGLIPHNGATAEERMATGIGPRRAVGGPLSPLDDLLAHVNTLLRDFDKIVL</sequence>
<dbReference type="Proteomes" id="UP001165090">
    <property type="component" value="Unassembled WGS sequence"/>
</dbReference>
<name>A0ABQ5SHS0_9CHLO</name>
<feature type="region of interest" description="Disordered" evidence="1">
    <location>
        <begin position="808"/>
        <end position="876"/>
    </location>
</feature>
<feature type="compositionally biased region" description="Low complexity" evidence="1">
    <location>
        <begin position="186"/>
        <end position="205"/>
    </location>
</feature>
<organism evidence="2 3">
    <name type="scientific">Volvox africanus</name>
    <dbReference type="NCBI Taxonomy" id="51714"/>
    <lineage>
        <taxon>Eukaryota</taxon>
        <taxon>Viridiplantae</taxon>
        <taxon>Chlorophyta</taxon>
        <taxon>core chlorophytes</taxon>
        <taxon>Chlorophyceae</taxon>
        <taxon>CS clade</taxon>
        <taxon>Chlamydomonadales</taxon>
        <taxon>Volvocaceae</taxon>
        <taxon>Volvox</taxon>
    </lineage>
</organism>
<feature type="compositionally biased region" description="Basic and acidic residues" evidence="1">
    <location>
        <begin position="93"/>
        <end position="103"/>
    </location>
</feature>
<feature type="compositionally biased region" description="Low complexity" evidence="1">
    <location>
        <begin position="1206"/>
        <end position="1217"/>
    </location>
</feature>
<gene>
    <name evidence="2" type="ORF">VaNZ11_013551</name>
</gene>
<feature type="region of interest" description="Disordered" evidence="1">
    <location>
        <begin position="1638"/>
        <end position="1695"/>
    </location>
</feature>
<feature type="region of interest" description="Disordered" evidence="1">
    <location>
        <begin position="1554"/>
        <end position="1600"/>
    </location>
</feature>
<feature type="region of interest" description="Disordered" evidence="1">
    <location>
        <begin position="1495"/>
        <end position="1528"/>
    </location>
</feature>
<comment type="caution">
    <text evidence="2">The sequence shown here is derived from an EMBL/GenBank/DDBJ whole genome shotgun (WGS) entry which is preliminary data.</text>
</comment>
<feature type="compositionally biased region" description="Polar residues" evidence="1">
    <location>
        <begin position="206"/>
        <end position="220"/>
    </location>
</feature>
<reference evidence="2 3" key="1">
    <citation type="journal article" date="2023" name="IScience">
        <title>Expanded male sex-determining region conserved during the evolution of homothallism in the green alga Volvox.</title>
        <authorList>
            <person name="Yamamoto K."/>
            <person name="Matsuzaki R."/>
            <person name="Mahakham W."/>
            <person name="Heman W."/>
            <person name="Sekimoto H."/>
            <person name="Kawachi M."/>
            <person name="Minakuchi Y."/>
            <person name="Toyoda A."/>
            <person name="Nozaki H."/>
        </authorList>
    </citation>
    <scope>NUCLEOTIDE SEQUENCE [LARGE SCALE GENOMIC DNA]</scope>
    <source>
        <strain evidence="2 3">NIES-4468</strain>
    </source>
</reference>
<feature type="region of interest" description="Disordered" evidence="1">
    <location>
        <begin position="1414"/>
        <end position="1446"/>
    </location>
</feature>
<feature type="region of interest" description="Disordered" evidence="1">
    <location>
        <begin position="1184"/>
        <end position="1218"/>
    </location>
</feature>
<feature type="region of interest" description="Disordered" evidence="1">
    <location>
        <begin position="55"/>
        <end position="120"/>
    </location>
</feature>
<feature type="compositionally biased region" description="Polar residues" evidence="1">
    <location>
        <begin position="866"/>
        <end position="876"/>
    </location>
</feature>
<evidence type="ECO:0000313" key="3">
    <source>
        <dbReference type="Proteomes" id="UP001165090"/>
    </source>
</evidence>
<feature type="compositionally biased region" description="Low complexity" evidence="1">
    <location>
        <begin position="990"/>
        <end position="1004"/>
    </location>
</feature>
<feature type="compositionally biased region" description="Low complexity" evidence="1">
    <location>
        <begin position="1519"/>
        <end position="1528"/>
    </location>
</feature>